<accession>A0ABP5JV75</accession>
<evidence type="ECO:0000259" key="2">
    <source>
        <dbReference type="Pfam" id="PF13845"/>
    </source>
</evidence>
<dbReference type="InterPro" id="IPR026004">
    <property type="entry name" value="Septum_form"/>
</dbReference>
<name>A0ABP5JV75_9ACTN</name>
<comment type="caution">
    <text evidence="3">The sequence shown here is derived from an EMBL/GenBank/DDBJ whole genome shotgun (WGS) entry which is preliminary data.</text>
</comment>
<feature type="domain" description="Septum formation-related" evidence="2">
    <location>
        <begin position="41"/>
        <end position="123"/>
    </location>
</feature>
<gene>
    <name evidence="3" type="ORF">GCM10009843_18760</name>
</gene>
<protein>
    <recommendedName>
        <fullName evidence="2">Septum formation-related domain-containing protein</fullName>
    </recommendedName>
</protein>
<dbReference type="RefSeq" id="WP_344303440.1">
    <property type="nucleotide sequence ID" value="NZ_BAAAQQ010000011.1"/>
</dbReference>
<proteinExistence type="predicted"/>
<feature type="signal peptide" evidence="1">
    <location>
        <begin position="1"/>
        <end position="31"/>
    </location>
</feature>
<feature type="chain" id="PRO_5046694943" description="Septum formation-related domain-containing protein" evidence="1">
    <location>
        <begin position="32"/>
        <end position="269"/>
    </location>
</feature>
<reference evidence="4" key="1">
    <citation type="journal article" date="2019" name="Int. J. Syst. Evol. Microbiol.">
        <title>The Global Catalogue of Microorganisms (GCM) 10K type strain sequencing project: providing services to taxonomists for standard genome sequencing and annotation.</title>
        <authorList>
            <consortium name="The Broad Institute Genomics Platform"/>
            <consortium name="The Broad Institute Genome Sequencing Center for Infectious Disease"/>
            <person name="Wu L."/>
            <person name="Ma J."/>
        </authorList>
    </citation>
    <scope>NUCLEOTIDE SEQUENCE [LARGE SCALE GENOMIC DNA]</scope>
    <source>
        <strain evidence="4">JCM 16021</strain>
    </source>
</reference>
<keyword evidence="1" id="KW-0732">Signal</keyword>
<keyword evidence="4" id="KW-1185">Reference proteome</keyword>
<evidence type="ECO:0000313" key="4">
    <source>
        <dbReference type="Proteomes" id="UP001500575"/>
    </source>
</evidence>
<organism evidence="3 4">
    <name type="scientific">Nocardioides bigeumensis</name>
    <dbReference type="NCBI Taxonomy" id="433657"/>
    <lineage>
        <taxon>Bacteria</taxon>
        <taxon>Bacillati</taxon>
        <taxon>Actinomycetota</taxon>
        <taxon>Actinomycetes</taxon>
        <taxon>Propionibacteriales</taxon>
        <taxon>Nocardioidaceae</taxon>
        <taxon>Nocardioides</taxon>
    </lineage>
</organism>
<dbReference type="PROSITE" id="PS51257">
    <property type="entry name" value="PROKAR_LIPOPROTEIN"/>
    <property type="match status" value="1"/>
</dbReference>
<evidence type="ECO:0000256" key="1">
    <source>
        <dbReference type="SAM" id="SignalP"/>
    </source>
</evidence>
<evidence type="ECO:0000313" key="3">
    <source>
        <dbReference type="EMBL" id="GAA2123198.1"/>
    </source>
</evidence>
<feature type="domain" description="Septum formation-related" evidence="2">
    <location>
        <begin position="128"/>
        <end position="263"/>
    </location>
</feature>
<sequence>MVRPAAAVWSATAGLVALLLVALLSSCAADAEPDGDKPTETMPELGACRVLTPDDVSRPSNSTEPVDCAEDHTAETIAVGALPDEFAEAEYDDQEVGAFAYRTCSKAFAEFVGADESLMMRTVLNWAWFRPSEADWSDGARWYRCDVVGGGEQSAAYVNLPESAEGILLGKPDDRWLVCADGESVSGAPKVPCSEKHNWRAVTTIKLGQPGDEYPGDRVVEVRTRDFCSRSVGAWLNYPVTYDFGYTWFHEAEWQAGNRRSVCWAATEQ</sequence>
<dbReference type="Pfam" id="PF13845">
    <property type="entry name" value="Septum_form"/>
    <property type="match status" value="2"/>
</dbReference>
<dbReference type="Proteomes" id="UP001500575">
    <property type="component" value="Unassembled WGS sequence"/>
</dbReference>
<dbReference type="EMBL" id="BAAAQQ010000011">
    <property type="protein sequence ID" value="GAA2123198.1"/>
    <property type="molecule type" value="Genomic_DNA"/>
</dbReference>